<sequence length="167" mass="17639">MFSNDPQKSALAELLRPIIAKVAPESMPSSAQYDPAGIAQQARELRALLLSYDGAILAGHVMLDLLEENGYGPLDIEILTVAPENLALALAIQHAAASRGLAYDVVVTENGELLGPEASGRTAVAITLFDDETATEPRIPVETRAALIGTGLAAYQPTTLHSGDHRE</sequence>
<accession>A0A1H2LAK9</accession>
<name>A0A1H2LAK9_9ACTO</name>
<gene>
    <name evidence="1" type="ORF">SAMN04489737_0250</name>
</gene>
<reference evidence="2" key="1">
    <citation type="submission" date="2016-10" db="EMBL/GenBank/DDBJ databases">
        <authorList>
            <person name="Varghese N."/>
            <person name="Submissions S."/>
        </authorList>
    </citation>
    <scope>NUCLEOTIDE SEQUENCE [LARGE SCALE GENOMIC DNA]</scope>
    <source>
        <strain evidence="2">DSM 10002</strain>
    </source>
</reference>
<dbReference type="OrthoDB" id="1493031at2"/>
<evidence type="ECO:0000313" key="2">
    <source>
        <dbReference type="Proteomes" id="UP000214355"/>
    </source>
</evidence>
<keyword evidence="2" id="KW-1185">Reference proteome</keyword>
<proteinExistence type="predicted"/>
<dbReference type="STRING" id="131112.SAMN04489737_0250"/>
<dbReference type="GeneID" id="65344008"/>
<dbReference type="Proteomes" id="UP000214355">
    <property type="component" value="Chromosome I"/>
</dbReference>
<dbReference type="EMBL" id="LT629804">
    <property type="protein sequence ID" value="SDU77949.1"/>
    <property type="molecule type" value="Genomic_DNA"/>
</dbReference>
<protein>
    <submittedName>
        <fullName evidence="1">Uncharacterized protein</fullName>
    </submittedName>
</protein>
<dbReference type="RefSeq" id="WP_091278929.1">
    <property type="nucleotide sequence ID" value="NZ_LT629804.1"/>
</dbReference>
<evidence type="ECO:0000313" key="1">
    <source>
        <dbReference type="EMBL" id="SDU77949.1"/>
    </source>
</evidence>
<organism evidence="1 2">
    <name type="scientific">Arcanobacterium phocae</name>
    <dbReference type="NCBI Taxonomy" id="131112"/>
    <lineage>
        <taxon>Bacteria</taxon>
        <taxon>Bacillati</taxon>
        <taxon>Actinomycetota</taxon>
        <taxon>Actinomycetes</taxon>
        <taxon>Actinomycetales</taxon>
        <taxon>Actinomycetaceae</taxon>
        <taxon>Arcanobacterium</taxon>
    </lineage>
</organism>
<dbReference type="AlphaFoldDB" id="A0A1H2LAK9"/>